<sequence length="237" mass="25855">MTLKTIPAAAASGSLNCKTEPIALSAAGVAKSASASLSIDIPVRARTALEGTDADMPPLTPPYLSSSASSTSSFESAFGAEAPLSPAVAGADVKMRHLSQQFFFPNQFKFESMVPQVVKATDIYLKDHPMIDGAFDEYENLYNADSLMTKDGRPMVRLAHAPIIPVVDADTKARQQSQQYFFPNQARFECAVPKTVRARDIRLKDHPMVPGAYAEYERMYNADSLMTRDGRAMVRLL</sequence>
<evidence type="ECO:0000313" key="2">
    <source>
        <dbReference type="Proteomes" id="UP000738359"/>
    </source>
</evidence>
<organism evidence="1 2">
    <name type="scientific">Mortierella alpina</name>
    <name type="common">Oleaginous fungus</name>
    <name type="synonym">Mortierella renispora</name>
    <dbReference type="NCBI Taxonomy" id="64518"/>
    <lineage>
        <taxon>Eukaryota</taxon>
        <taxon>Fungi</taxon>
        <taxon>Fungi incertae sedis</taxon>
        <taxon>Mucoromycota</taxon>
        <taxon>Mortierellomycotina</taxon>
        <taxon>Mortierellomycetes</taxon>
        <taxon>Mortierellales</taxon>
        <taxon>Mortierellaceae</taxon>
        <taxon>Mortierella</taxon>
    </lineage>
</organism>
<comment type="caution">
    <text evidence="1">The sequence shown here is derived from an EMBL/GenBank/DDBJ whole genome shotgun (WGS) entry which is preliminary data.</text>
</comment>
<dbReference type="Proteomes" id="UP000738359">
    <property type="component" value="Unassembled WGS sequence"/>
</dbReference>
<keyword evidence="2" id="KW-1185">Reference proteome</keyword>
<reference evidence="1" key="1">
    <citation type="journal article" date="2020" name="Fungal Divers.">
        <title>Resolving the Mortierellaceae phylogeny through synthesis of multi-gene phylogenetics and phylogenomics.</title>
        <authorList>
            <person name="Vandepol N."/>
            <person name="Liber J."/>
            <person name="Desiro A."/>
            <person name="Na H."/>
            <person name="Kennedy M."/>
            <person name="Barry K."/>
            <person name="Grigoriev I.V."/>
            <person name="Miller A.N."/>
            <person name="O'Donnell K."/>
            <person name="Stajich J.E."/>
            <person name="Bonito G."/>
        </authorList>
    </citation>
    <scope>NUCLEOTIDE SEQUENCE</scope>
    <source>
        <strain evidence="1">CK1249</strain>
    </source>
</reference>
<name>A0A9P6LXA7_MORAP</name>
<dbReference type="AlphaFoldDB" id="A0A9P6LXA7"/>
<accession>A0A9P6LXA7</accession>
<evidence type="ECO:0000313" key="1">
    <source>
        <dbReference type="EMBL" id="KAF9949146.1"/>
    </source>
</evidence>
<dbReference type="EMBL" id="JAAAHY010001446">
    <property type="protein sequence ID" value="KAF9949146.1"/>
    <property type="molecule type" value="Genomic_DNA"/>
</dbReference>
<protein>
    <submittedName>
        <fullName evidence="1">Uncharacterized protein</fullName>
    </submittedName>
</protein>
<gene>
    <name evidence="1" type="ORF">BGZ70_001913</name>
</gene>
<proteinExistence type="predicted"/>
<dbReference type="OrthoDB" id="2427966at2759"/>